<reference evidence="6 7" key="1">
    <citation type="submission" date="2024-06" db="EMBL/GenBank/DDBJ databases">
        <title>A chromosome-level genome assembly of beet webworm, Loxostege sticticalis.</title>
        <authorList>
            <person name="Zhang Y."/>
        </authorList>
    </citation>
    <scope>NUCLEOTIDE SEQUENCE [LARGE SCALE GENOMIC DNA]</scope>
    <source>
        <strain evidence="6">AQ028</strain>
        <tissue evidence="6">Male pupae</tissue>
    </source>
</reference>
<feature type="signal peptide" evidence="5">
    <location>
        <begin position="1"/>
        <end position="20"/>
    </location>
</feature>
<keyword evidence="5" id="KW-0732">Signal</keyword>
<dbReference type="PANTHER" id="PTHR48043:SF159">
    <property type="entry name" value="EG:EG0003.4 PROTEIN-RELATED"/>
    <property type="match status" value="1"/>
</dbReference>
<proteinExistence type="inferred from homology"/>
<dbReference type="AlphaFoldDB" id="A0ABD0T6D7"/>
<comment type="subcellular location">
    <subcellularLocation>
        <location evidence="5">Membrane</location>
        <topology evidence="5">Single-pass membrane protein</topology>
    </subcellularLocation>
</comment>
<dbReference type="PANTHER" id="PTHR48043">
    <property type="entry name" value="EG:EG0003.4 PROTEIN-RELATED"/>
    <property type="match status" value="1"/>
</dbReference>
<keyword evidence="3 4" id="KW-0808">Transferase</keyword>
<comment type="catalytic activity">
    <reaction evidence="5">
        <text>glucuronate acceptor + UDP-alpha-D-glucuronate = acceptor beta-D-glucuronoside + UDP + H(+)</text>
        <dbReference type="Rhea" id="RHEA:21032"/>
        <dbReference type="ChEBI" id="CHEBI:15378"/>
        <dbReference type="ChEBI" id="CHEBI:58052"/>
        <dbReference type="ChEBI" id="CHEBI:58223"/>
        <dbReference type="ChEBI" id="CHEBI:132367"/>
        <dbReference type="ChEBI" id="CHEBI:132368"/>
        <dbReference type="EC" id="2.4.1.17"/>
    </reaction>
</comment>
<protein>
    <recommendedName>
        <fullName evidence="5">UDP-glucuronosyltransferase</fullName>
        <ecNumber evidence="5">2.4.1.17</ecNumber>
    </recommendedName>
</protein>
<sequence length="524" mass="60642">MYKDLFKLCLFLNFVICCQSANILYLMAYIGKSQYIMLKPIGLELAKRGHNVTVITVFKETDPPPNYHQVVVDDKIWDAMGGKRPSHFTSVDLSAEERHNRFLWNGGLTLTEVVLNSTQVKEFLSADHKFDVVISEQFFQEAMYILAHKYEAPLILITSYGNCMRHNIATRNPLQLATVVSEFLVVPEPGSFFGRLRNLYFTVYEYVWWRFWYLQKMDQLAAKYVPNLKEPVPSLYEIQKNVSLFLINSHFSFDPPTAYLPNIVEIGGVHLSQKVPKLPQDLLKILDEATNGVVYMTFGSNIQSAMLPDDKKNAFLNVFRRLKLTVLWKWEDDRLENKPDNVFIRKWLPQNEVLSHPNVKVFISHGGLIGTQEAIYHGVPIIGIPIYGDQFNNLLQIQHAGLGKLLQFHDINEHTLQEMLNEVLTNDTFKLKAKEMSARFKDRPMSALDTAIYWIEYVIRNKGANYMKNPGLEMSWIAYYMLDVYAFILLTVLSFVFLTLNILRILKGFVEPKRDFRNGKIKSN</sequence>
<accession>A0ABD0T6D7</accession>
<dbReference type="SUPFAM" id="SSF53756">
    <property type="entry name" value="UDP-Glycosyltransferase/glycogen phosphorylase"/>
    <property type="match status" value="1"/>
</dbReference>
<dbReference type="InterPro" id="IPR002213">
    <property type="entry name" value="UDP_glucos_trans"/>
</dbReference>
<gene>
    <name evidence="6" type="ORF">ABMA28_016920</name>
</gene>
<feature type="chain" id="PRO_5044529128" description="UDP-glucuronosyltransferase" evidence="5">
    <location>
        <begin position="21"/>
        <end position="524"/>
    </location>
</feature>
<evidence type="ECO:0000313" key="6">
    <source>
        <dbReference type="EMBL" id="KAL0838907.1"/>
    </source>
</evidence>
<keyword evidence="5" id="KW-1133">Transmembrane helix</keyword>
<keyword evidence="2 4" id="KW-0328">Glycosyltransferase</keyword>
<evidence type="ECO:0000256" key="2">
    <source>
        <dbReference type="ARBA" id="ARBA00022676"/>
    </source>
</evidence>
<evidence type="ECO:0000313" key="7">
    <source>
        <dbReference type="Proteomes" id="UP001549921"/>
    </source>
</evidence>
<dbReference type="EMBL" id="JBEDNZ010000009">
    <property type="protein sequence ID" value="KAL0838907.1"/>
    <property type="molecule type" value="Genomic_DNA"/>
</dbReference>
<dbReference type="CDD" id="cd03784">
    <property type="entry name" value="GT1_Gtf-like"/>
    <property type="match status" value="1"/>
</dbReference>
<name>A0ABD0T6D7_LOXSC</name>
<dbReference type="GO" id="GO:0015020">
    <property type="term" value="F:glucuronosyltransferase activity"/>
    <property type="evidence" value="ECO:0007669"/>
    <property type="project" value="UniProtKB-EC"/>
</dbReference>
<dbReference type="Gene3D" id="3.40.50.2000">
    <property type="entry name" value="Glycogen Phosphorylase B"/>
    <property type="match status" value="2"/>
</dbReference>
<keyword evidence="5" id="KW-0472">Membrane</keyword>
<dbReference type="GO" id="GO:0016020">
    <property type="term" value="C:membrane"/>
    <property type="evidence" value="ECO:0007669"/>
    <property type="project" value="UniProtKB-SubCell"/>
</dbReference>
<keyword evidence="5" id="KW-0812">Transmembrane</keyword>
<feature type="transmembrane region" description="Helical" evidence="5">
    <location>
        <begin position="477"/>
        <end position="503"/>
    </location>
</feature>
<organism evidence="6 7">
    <name type="scientific">Loxostege sticticalis</name>
    <name type="common">Beet webworm moth</name>
    <dbReference type="NCBI Taxonomy" id="481309"/>
    <lineage>
        <taxon>Eukaryota</taxon>
        <taxon>Metazoa</taxon>
        <taxon>Ecdysozoa</taxon>
        <taxon>Arthropoda</taxon>
        <taxon>Hexapoda</taxon>
        <taxon>Insecta</taxon>
        <taxon>Pterygota</taxon>
        <taxon>Neoptera</taxon>
        <taxon>Endopterygota</taxon>
        <taxon>Lepidoptera</taxon>
        <taxon>Glossata</taxon>
        <taxon>Ditrysia</taxon>
        <taxon>Pyraloidea</taxon>
        <taxon>Crambidae</taxon>
        <taxon>Pyraustinae</taxon>
        <taxon>Loxostege</taxon>
    </lineage>
</organism>
<dbReference type="FunFam" id="3.40.50.2000:FF:000050">
    <property type="entry name" value="UDP-glucuronosyltransferase"/>
    <property type="match status" value="1"/>
</dbReference>
<dbReference type="EC" id="2.4.1.17" evidence="5"/>
<comment type="similarity">
    <text evidence="1 4">Belongs to the UDP-glycosyltransferase family.</text>
</comment>
<dbReference type="InterPro" id="IPR035595">
    <property type="entry name" value="UDP_glycos_trans_CS"/>
</dbReference>
<evidence type="ECO:0000256" key="3">
    <source>
        <dbReference type="ARBA" id="ARBA00022679"/>
    </source>
</evidence>
<evidence type="ECO:0000256" key="5">
    <source>
        <dbReference type="RuleBase" id="RU362059"/>
    </source>
</evidence>
<dbReference type="Pfam" id="PF00201">
    <property type="entry name" value="UDPGT"/>
    <property type="match status" value="1"/>
</dbReference>
<evidence type="ECO:0000256" key="4">
    <source>
        <dbReference type="RuleBase" id="RU003718"/>
    </source>
</evidence>
<dbReference type="Proteomes" id="UP001549921">
    <property type="component" value="Unassembled WGS sequence"/>
</dbReference>
<dbReference type="PROSITE" id="PS00375">
    <property type="entry name" value="UDPGT"/>
    <property type="match status" value="1"/>
</dbReference>
<evidence type="ECO:0000256" key="1">
    <source>
        <dbReference type="ARBA" id="ARBA00009995"/>
    </source>
</evidence>
<comment type="caution">
    <text evidence="6">The sequence shown here is derived from an EMBL/GenBank/DDBJ whole genome shotgun (WGS) entry which is preliminary data.</text>
</comment>
<dbReference type="InterPro" id="IPR050271">
    <property type="entry name" value="UDP-glycosyltransferase"/>
</dbReference>